<evidence type="ECO:0000256" key="1">
    <source>
        <dbReference type="SAM" id="SignalP"/>
    </source>
</evidence>
<organism evidence="2 3">
    <name type="scientific">Brumicola pallidula DSM 14239 = ACAM 615</name>
    <dbReference type="NCBI Taxonomy" id="1121922"/>
    <lineage>
        <taxon>Bacteria</taxon>
        <taxon>Pseudomonadati</taxon>
        <taxon>Pseudomonadota</taxon>
        <taxon>Gammaproteobacteria</taxon>
        <taxon>Alteromonadales</taxon>
        <taxon>Alteromonadaceae</taxon>
        <taxon>Brumicola</taxon>
    </lineage>
</organism>
<gene>
    <name evidence="2" type="ORF">GPAL_0317</name>
</gene>
<keyword evidence="1" id="KW-0732">Signal</keyword>
<reference evidence="3" key="1">
    <citation type="journal article" date="2014" name="Environ. Microbiol.">
        <title>Comparative genomics of the marine bacterial genus Glaciecola reveals the high degree of genomic diversity and genomic characteristic for cold adaptation.</title>
        <authorList>
            <person name="Qin Q.L."/>
            <person name="Xie B.B."/>
            <person name="Yu Y."/>
            <person name="Shu Y.L."/>
            <person name="Rong J.C."/>
            <person name="Zhang Y.J."/>
            <person name="Zhao D.L."/>
            <person name="Chen X.L."/>
            <person name="Zhang X.Y."/>
            <person name="Chen B."/>
            <person name="Zhou B.C."/>
            <person name="Zhang Y.Z."/>
        </authorList>
    </citation>
    <scope>NUCLEOTIDE SEQUENCE [LARGE SCALE GENOMIC DNA]</scope>
    <source>
        <strain evidence="3">ACAM 615</strain>
    </source>
</reference>
<dbReference type="Proteomes" id="UP000006251">
    <property type="component" value="Unassembled WGS sequence"/>
</dbReference>
<dbReference type="EMBL" id="BAEQ01000007">
    <property type="protein sequence ID" value="GAC27198.1"/>
    <property type="molecule type" value="Genomic_DNA"/>
</dbReference>
<evidence type="ECO:0000313" key="3">
    <source>
        <dbReference type="Proteomes" id="UP000006251"/>
    </source>
</evidence>
<accession>K6ZE25</accession>
<feature type="signal peptide" evidence="1">
    <location>
        <begin position="1"/>
        <end position="22"/>
    </location>
</feature>
<name>K6ZE25_9ALTE</name>
<proteinExistence type="predicted"/>
<feature type="chain" id="PRO_5003901977" evidence="1">
    <location>
        <begin position="23"/>
        <end position="40"/>
    </location>
</feature>
<protein>
    <submittedName>
        <fullName evidence="2">Uncharacterized protein</fullName>
    </submittedName>
</protein>
<sequence length="40" mass="4371">MLTSAKVTVVLLLIFAHTTARPADLNFKQGHLRSVILSAH</sequence>
<dbReference type="AlphaFoldDB" id="K6ZE25"/>
<evidence type="ECO:0000313" key="2">
    <source>
        <dbReference type="EMBL" id="GAC27198.1"/>
    </source>
</evidence>
<keyword evidence="3" id="KW-1185">Reference proteome</keyword>
<comment type="caution">
    <text evidence="2">The sequence shown here is derived from an EMBL/GenBank/DDBJ whole genome shotgun (WGS) entry which is preliminary data.</text>
</comment>